<accession>A0A5N5FUA0</accession>
<reference evidence="4" key="2">
    <citation type="submission" date="2019-10" db="EMBL/GenBank/DDBJ databases">
        <title>A de novo genome assembly of a pear dwarfing rootstock.</title>
        <authorList>
            <person name="Wang F."/>
            <person name="Wang J."/>
            <person name="Li S."/>
            <person name="Zhang Y."/>
            <person name="Fang M."/>
            <person name="Ma L."/>
            <person name="Zhao Y."/>
            <person name="Jiang S."/>
        </authorList>
    </citation>
    <scope>NUCLEOTIDE SEQUENCE [LARGE SCALE GENOMIC DNA]</scope>
</reference>
<dbReference type="GO" id="GO:0031083">
    <property type="term" value="C:BLOC-1 complex"/>
    <property type="evidence" value="ECO:0007669"/>
    <property type="project" value="InterPro"/>
</dbReference>
<evidence type="ECO:0000256" key="2">
    <source>
        <dbReference type="ARBA" id="ARBA00019577"/>
    </source>
</evidence>
<dbReference type="Proteomes" id="UP000327157">
    <property type="component" value="Chromosome 11"/>
</dbReference>
<dbReference type="EMBL" id="SMOL01000559">
    <property type="protein sequence ID" value="KAB2606715.1"/>
    <property type="molecule type" value="Genomic_DNA"/>
</dbReference>
<dbReference type="GO" id="GO:0016197">
    <property type="term" value="P:endosomal transport"/>
    <property type="evidence" value="ECO:0007669"/>
    <property type="project" value="TreeGrafter"/>
</dbReference>
<organism evidence="3 4">
    <name type="scientific">Pyrus ussuriensis x Pyrus communis</name>
    <dbReference type="NCBI Taxonomy" id="2448454"/>
    <lineage>
        <taxon>Eukaryota</taxon>
        <taxon>Viridiplantae</taxon>
        <taxon>Streptophyta</taxon>
        <taxon>Embryophyta</taxon>
        <taxon>Tracheophyta</taxon>
        <taxon>Spermatophyta</taxon>
        <taxon>Magnoliopsida</taxon>
        <taxon>eudicotyledons</taxon>
        <taxon>Gunneridae</taxon>
        <taxon>Pentapetalae</taxon>
        <taxon>rosids</taxon>
        <taxon>fabids</taxon>
        <taxon>Rosales</taxon>
        <taxon>Rosaceae</taxon>
        <taxon>Amygdaloideae</taxon>
        <taxon>Maleae</taxon>
        <taxon>Pyrus</taxon>
    </lineage>
</organism>
<gene>
    <name evidence="3" type="ORF">D8674_006432</name>
</gene>
<comment type="caution">
    <text evidence="3">The sequence shown here is derived from an EMBL/GenBank/DDBJ whole genome shotgun (WGS) entry which is preliminary data.</text>
</comment>
<comment type="similarity">
    <text evidence="1">Belongs to the BLOC1S1 family.</text>
</comment>
<dbReference type="OrthoDB" id="20018at2759"/>
<dbReference type="Pfam" id="PF06320">
    <property type="entry name" value="GCN5L1"/>
    <property type="match status" value="1"/>
</dbReference>
<protein>
    <recommendedName>
        <fullName evidence="2">Biogenesis of lysosome-related organelles complex 1 subunit 1</fullName>
    </recommendedName>
</protein>
<reference evidence="3 4" key="3">
    <citation type="submission" date="2019-11" db="EMBL/GenBank/DDBJ databases">
        <title>A de novo genome assembly of a pear dwarfing rootstock.</title>
        <authorList>
            <person name="Wang F."/>
            <person name="Wang J."/>
            <person name="Li S."/>
            <person name="Zhang Y."/>
            <person name="Fang M."/>
            <person name="Ma L."/>
            <person name="Zhao Y."/>
            <person name="Jiang S."/>
        </authorList>
    </citation>
    <scope>NUCLEOTIDE SEQUENCE [LARGE SCALE GENOMIC DNA]</scope>
    <source>
        <strain evidence="3">S2</strain>
        <tissue evidence="3">Leaf</tissue>
    </source>
</reference>
<evidence type="ECO:0000313" key="3">
    <source>
        <dbReference type="EMBL" id="KAB2606715.1"/>
    </source>
</evidence>
<dbReference type="PANTHER" id="PTHR13073">
    <property type="entry name" value="BLOC-1 COMPLEX SUBUNIT 1"/>
    <property type="match status" value="1"/>
</dbReference>
<proteinExistence type="inferred from homology"/>
<dbReference type="AlphaFoldDB" id="A0A5N5FUA0"/>
<keyword evidence="4" id="KW-1185">Reference proteome</keyword>
<dbReference type="InterPro" id="IPR009395">
    <property type="entry name" value="BLOC1S1"/>
</dbReference>
<sequence length="141" mass="16185">MYSPASLPFEHAPVASCSSKTKPRELEDSLLNWYKSTTIPPSESRDSLRRRRMMPLRRAVSVAELLVEAVNLFVNEKRIDLEIQAWTATISQFGKRTDQWLSVMCSINTAIKEIGDFEKWMKIMEFDSQSINAAIHNIHQA</sequence>
<evidence type="ECO:0000256" key="1">
    <source>
        <dbReference type="ARBA" id="ARBA00007133"/>
    </source>
</evidence>
<name>A0A5N5FUA0_9ROSA</name>
<dbReference type="PANTHER" id="PTHR13073:SF0">
    <property type="entry name" value="BIOGENESIS OF LYSOSOME-RELATED ORGANELLES COMPLEX 1 SUBUNIT 1"/>
    <property type="match status" value="1"/>
</dbReference>
<evidence type="ECO:0000313" key="4">
    <source>
        <dbReference type="Proteomes" id="UP000327157"/>
    </source>
</evidence>
<reference evidence="3 4" key="1">
    <citation type="submission" date="2019-09" db="EMBL/GenBank/DDBJ databases">
        <authorList>
            <person name="Ou C."/>
        </authorList>
    </citation>
    <scope>NUCLEOTIDE SEQUENCE [LARGE SCALE GENOMIC DNA]</scope>
    <source>
        <strain evidence="3">S2</strain>
        <tissue evidence="3">Leaf</tissue>
    </source>
</reference>